<keyword evidence="3" id="KW-1185">Reference proteome</keyword>
<reference evidence="2 3" key="1">
    <citation type="submission" date="2012-01" db="EMBL/GenBank/DDBJ databases">
        <title>Complete Genome Sequence of Pyrobaculum oguniense.</title>
        <authorList>
            <person name="Bernick D.L."/>
            <person name="Karplus K."/>
            <person name="Lui L.M."/>
            <person name="Coker J.K.C."/>
            <person name="Murphy J.N."/>
            <person name="Cozen A.E."/>
            <person name="Chan P.P."/>
            <person name="Lowe T.M."/>
        </authorList>
    </citation>
    <scope>NUCLEOTIDE SEQUENCE [LARGE SCALE GENOMIC DNA]</scope>
    <source>
        <strain evidence="2 3">TE7</strain>
        <plasmid evidence="2 3">extrachromosomal element</plasmid>
    </source>
</reference>
<gene>
    <name evidence="2" type="ORF">Pogu_ECE015</name>
</gene>
<name>H6QE12_PYROT</name>
<dbReference type="HOGENOM" id="CLU_1163841_0_0_2"/>
<organism evidence="2 3">
    <name type="scientific">Pyrobaculum oguniense (strain DSM 13380 / JCM 10595 / TE7)</name>
    <dbReference type="NCBI Taxonomy" id="698757"/>
    <lineage>
        <taxon>Archaea</taxon>
        <taxon>Thermoproteota</taxon>
        <taxon>Thermoprotei</taxon>
        <taxon>Thermoproteales</taxon>
        <taxon>Thermoproteaceae</taxon>
        <taxon>Pyrobaculum</taxon>
    </lineage>
</organism>
<sequence>MSQQSQQVGTNLEEKLRPKRGVTEQIKKMLEEGKSDDEIIAWIEKNLPHIKNPKAYLRAAKSYIRRKMMQTTQEGGGLSLPIKVVQEQPPQLVPTEKIAVKEEAEEEVEAPPPIEVDESVLATMYKGIFSMISMIVVGEEIVLPEAKAMIRAKALKRIIEKHGLGELPWEELSLLGGIAEDAMFLYAKIKEKRAKEAAKSALGAGTEEKREEEKKEAEAIRPDLKELREKMRQLMKRA</sequence>
<dbReference type="KEGG" id="pog:Pogu_ECE015"/>
<feature type="compositionally biased region" description="Polar residues" evidence="1">
    <location>
        <begin position="1"/>
        <end position="10"/>
    </location>
</feature>
<geneLocation type="plasmid" evidence="2 3">
    <name>extrachromosomal element</name>
</geneLocation>
<dbReference type="AlphaFoldDB" id="H6QE12"/>
<dbReference type="Proteomes" id="UP000009062">
    <property type="component" value="Plasmid extrachromosomal element"/>
</dbReference>
<feature type="compositionally biased region" description="Basic and acidic residues" evidence="1">
    <location>
        <begin position="12"/>
        <end position="22"/>
    </location>
</feature>
<proteinExistence type="predicted"/>
<feature type="region of interest" description="Disordered" evidence="1">
    <location>
        <begin position="1"/>
        <end position="22"/>
    </location>
</feature>
<accession>H6QE12</accession>
<feature type="compositionally biased region" description="Basic and acidic residues" evidence="1">
    <location>
        <begin position="206"/>
        <end position="232"/>
    </location>
</feature>
<evidence type="ECO:0000313" key="3">
    <source>
        <dbReference type="Proteomes" id="UP000009062"/>
    </source>
</evidence>
<evidence type="ECO:0000256" key="1">
    <source>
        <dbReference type="SAM" id="MobiDB-lite"/>
    </source>
</evidence>
<dbReference type="EMBL" id="CP003317">
    <property type="protein sequence ID" value="AFA40842.1"/>
    <property type="molecule type" value="Genomic_DNA"/>
</dbReference>
<feature type="region of interest" description="Disordered" evidence="1">
    <location>
        <begin position="197"/>
        <end position="238"/>
    </location>
</feature>
<protein>
    <submittedName>
        <fullName evidence="2">Uncharacterized protein</fullName>
    </submittedName>
</protein>
<keyword evidence="2" id="KW-0614">Plasmid</keyword>
<evidence type="ECO:0000313" key="2">
    <source>
        <dbReference type="EMBL" id="AFA40842.1"/>
    </source>
</evidence>